<reference evidence="16 17" key="1">
    <citation type="journal article" date="2021" name="Sci. Rep.">
        <title>The distribution of antibiotic resistance genes in chicken gut microbiota commensals.</title>
        <authorList>
            <person name="Juricova H."/>
            <person name="Matiasovicova J."/>
            <person name="Kubasova T."/>
            <person name="Cejkova D."/>
            <person name="Rychlik I."/>
        </authorList>
    </citation>
    <scope>NUCLEOTIDE SEQUENCE [LARGE SCALE GENOMIC DNA]</scope>
    <source>
        <strain evidence="16 17">An829</strain>
    </source>
</reference>
<evidence type="ECO:0000256" key="7">
    <source>
        <dbReference type="ARBA" id="ARBA00022927"/>
    </source>
</evidence>
<comment type="subunit">
    <text evidence="13">Interacts with the Sec translocase complex via SecD. Specifically interacts with transmembrane segments of nascent integral membrane proteins during membrane integration.</text>
</comment>
<feature type="transmembrane region" description="Helical" evidence="13">
    <location>
        <begin position="438"/>
        <end position="461"/>
    </location>
</feature>
<dbReference type="RefSeq" id="WP_205101480.1">
    <property type="nucleotide sequence ID" value="NZ_JACJJC010000001.1"/>
</dbReference>
<protein>
    <recommendedName>
        <fullName evidence="3 13">Membrane protein insertase YidC</fullName>
    </recommendedName>
    <alternativeName>
        <fullName evidence="12 13">Foldase YidC</fullName>
    </alternativeName>
    <alternativeName>
        <fullName evidence="11 13">Membrane integrase YidC</fullName>
    </alternativeName>
    <alternativeName>
        <fullName evidence="13">Membrane protein YidC</fullName>
    </alternativeName>
</protein>
<dbReference type="InterPro" id="IPR028055">
    <property type="entry name" value="YidC/Oxa/ALB_C"/>
</dbReference>
<gene>
    <name evidence="13 16" type="primary">yidC</name>
    <name evidence="16" type="ORF">H6A60_01035</name>
</gene>
<dbReference type="NCBIfam" id="NF002352">
    <property type="entry name" value="PRK01318.1-3"/>
    <property type="match status" value="1"/>
</dbReference>
<comment type="subcellular location">
    <subcellularLocation>
        <location evidence="1">Cell inner membrane</location>
        <topology evidence="1">Multi-pass membrane protein</topology>
    </subcellularLocation>
    <subcellularLocation>
        <location evidence="13">Cell membrane</location>
        <topology evidence="13">Multi-pass membrane protein</topology>
    </subcellularLocation>
</comment>
<dbReference type="PANTHER" id="PTHR12428">
    <property type="entry name" value="OXA1"/>
    <property type="match status" value="1"/>
</dbReference>
<dbReference type="NCBIfam" id="TIGR03592">
    <property type="entry name" value="yidC_oxa1_cterm"/>
    <property type="match status" value="1"/>
</dbReference>
<comment type="similarity">
    <text evidence="2 13">Belongs to the OXA1/ALB3/YidC family. Type 1 subfamily.</text>
</comment>
<dbReference type="Pfam" id="PF14849">
    <property type="entry name" value="YidC_periplas"/>
    <property type="match status" value="1"/>
</dbReference>
<accession>A0ABS2DP02</accession>
<evidence type="ECO:0000256" key="4">
    <source>
        <dbReference type="ARBA" id="ARBA00022448"/>
    </source>
</evidence>
<keyword evidence="10 13" id="KW-0143">Chaperone</keyword>
<keyword evidence="17" id="KW-1185">Reference proteome</keyword>
<evidence type="ECO:0000256" key="11">
    <source>
        <dbReference type="ARBA" id="ARBA00033245"/>
    </source>
</evidence>
<feature type="transmembrane region" description="Helical" evidence="13">
    <location>
        <begin position="375"/>
        <end position="398"/>
    </location>
</feature>
<evidence type="ECO:0000313" key="16">
    <source>
        <dbReference type="EMBL" id="MBM6703100.1"/>
    </source>
</evidence>
<dbReference type="InterPro" id="IPR047196">
    <property type="entry name" value="YidC_ALB_C"/>
</dbReference>
<feature type="transmembrane region" description="Helical" evidence="13">
    <location>
        <begin position="514"/>
        <end position="538"/>
    </location>
</feature>
<evidence type="ECO:0000256" key="2">
    <source>
        <dbReference type="ARBA" id="ARBA00010527"/>
    </source>
</evidence>
<dbReference type="EMBL" id="JACJJC010000001">
    <property type="protein sequence ID" value="MBM6703100.1"/>
    <property type="molecule type" value="Genomic_DNA"/>
</dbReference>
<comment type="function">
    <text evidence="13">Required for the insertion and/or proper folding and/or complex formation of integral membrane proteins into the membrane. Involved in integration of membrane proteins that insert both dependently and independently of the Sec translocase complex, as well as at least some lipoproteins. Aids folding of multispanning membrane proteins.</text>
</comment>
<keyword evidence="6 13" id="KW-0812">Transmembrane</keyword>
<dbReference type="Proteomes" id="UP000715095">
    <property type="component" value="Unassembled WGS sequence"/>
</dbReference>
<dbReference type="CDD" id="cd19961">
    <property type="entry name" value="EcYidC-like_peri"/>
    <property type="match status" value="1"/>
</dbReference>
<dbReference type="Pfam" id="PF02096">
    <property type="entry name" value="60KD_IMP"/>
    <property type="match status" value="1"/>
</dbReference>
<evidence type="ECO:0000256" key="10">
    <source>
        <dbReference type="ARBA" id="ARBA00023186"/>
    </source>
</evidence>
<evidence type="ECO:0000256" key="9">
    <source>
        <dbReference type="ARBA" id="ARBA00023136"/>
    </source>
</evidence>
<evidence type="ECO:0000313" key="17">
    <source>
        <dbReference type="Proteomes" id="UP000715095"/>
    </source>
</evidence>
<feature type="domain" description="Membrane insertase YidC/Oxa/ALB C-terminal" evidence="14">
    <location>
        <begin position="375"/>
        <end position="553"/>
    </location>
</feature>
<keyword evidence="8 13" id="KW-1133">Transmembrane helix</keyword>
<dbReference type="InterPro" id="IPR028053">
    <property type="entry name" value="Membr_insert_YidC_N"/>
</dbReference>
<feature type="transmembrane region" description="Helical" evidence="13">
    <location>
        <begin position="485"/>
        <end position="502"/>
    </location>
</feature>
<keyword evidence="5 13" id="KW-1003">Cell membrane</keyword>
<evidence type="ECO:0000256" key="12">
    <source>
        <dbReference type="ARBA" id="ARBA00033342"/>
    </source>
</evidence>
<dbReference type="PANTHER" id="PTHR12428:SF65">
    <property type="entry name" value="CYTOCHROME C OXIDASE ASSEMBLY PROTEIN COX18, MITOCHONDRIAL"/>
    <property type="match status" value="1"/>
</dbReference>
<comment type="caution">
    <text evidence="16">The sequence shown here is derived from an EMBL/GenBank/DDBJ whole genome shotgun (WGS) entry which is preliminary data.</text>
</comment>
<sequence length="567" mass="63367">MGKEVQRALLWVILLGSLFMLWDNYQVYKGGESFFGPAAVQAPAEEAASADAIPTTQNAAKEQSLPQVASAPSEPVVVTTDRMKVTFDLNGARVVGSEMLLFPQQASWTDVGLAGKILGNEPAADLGNVHLFELNKNRTYMAQSGLVGGDYPTHLDQFKLVSSKLDMGSDEKLEVAFEATKGGVKVVKTYRFTRGNYGIEVATTVTNEGAAPVKPQIYYQISRDGGKPEGENSMYSTFTGPAVYSEEENFQKIQFSDIASKDASFVESTDNGWVAMIQHHFVSAWIPNQGEARQNYVREVSKDLYAVGTLLPMKEIAPGASETTTAILYSGPQEQQRLEQLAPGLELVVDYSWLTFLAKPIYWLLSFLYGIVGNWGWAIVLLTCIVKAILYPISAAGYRSMARMKEVTPRIKALQDKYKDDKQRLNQAMMELYRNEKINPVGGCLPIMLQIPVFLALYWVLQGSVELRGAEWILWVQDLAMPDPWFVLPLLMAITMFLQIFLNPKPADPTQAKVMYIMPLVFSVMFFIFAAGLVLYWLTNNILSILQQWWINKTIAAERENRARTHK</sequence>
<proteinExistence type="inferred from homology"/>
<evidence type="ECO:0000256" key="3">
    <source>
        <dbReference type="ARBA" id="ARBA00015325"/>
    </source>
</evidence>
<dbReference type="InterPro" id="IPR001708">
    <property type="entry name" value="YidC/ALB3/OXA1/COX18"/>
</dbReference>
<dbReference type="CDD" id="cd20070">
    <property type="entry name" value="5TM_YidC_Alb3"/>
    <property type="match status" value="1"/>
</dbReference>
<name>A0ABS2DP02_9BURK</name>
<feature type="domain" description="Membrane insertase YidC N-terminal" evidence="15">
    <location>
        <begin position="76"/>
        <end position="364"/>
    </location>
</feature>
<evidence type="ECO:0000256" key="6">
    <source>
        <dbReference type="ARBA" id="ARBA00022692"/>
    </source>
</evidence>
<keyword evidence="7 13" id="KW-0653">Protein transport</keyword>
<evidence type="ECO:0000256" key="13">
    <source>
        <dbReference type="HAMAP-Rule" id="MF_01810"/>
    </source>
</evidence>
<dbReference type="InterPro" id="IPR019998">
    <property type="entry name" value="Membr_insert_YidC"/>
</dbReference>
<keyword evidence="9 13" id="KW-0472">Membrane</keyword>
<evidence type="ECO:0000259" key="15">
    <source>
        <dbReference type="Pfam" id="PF14849"/>
    </source>
</evidence>
<dbReference type="InterPro" id="IPR038221">
    <property type="entry name" value="YidC_periplasmic_sf"/>
</dbReference>
<organism evidence="16 17">
    <name type="scientific">Sutterella massiliensis</name>
    <dbReference type="NCBI Taxonomy" id="1816689"/>
    <lineage>
        <taxon>Bacteria</taxon>
        <taxon>Pseudomonadati</taxon>
        <taxon>Pseudomonadota</taxon>
        <taxon>Betaproteobacteria</taxon>
        <taxon>Burkholderiales</taxon>
        <taxon>Sutterellaceae</taxon>
        <taxon>Sutterella</taxon>
    </lineage>
</organism>
<dbReference type="PRINTS" id="PR01900">
    <property type="entry name" value="YIDCPROTEIN"/>
</dbReference>
<dbReference type="NCBIfam" id="TIGR03593">
    <property type="entry name" value="yidC_nterm"/>
    <property type="match status" value="1"/>
</dbReference>
<evidence type="ECO:0000256" key="5">
    <source>
        <dbReference type="ARBA" id="ARBA00022475"/>
    </source>
</evidence>
<keyword evidence="4 13" id="KW-0813">Transport</keyword>
<dbReference type="HAMAP" id="MF_01810">
    <property type="entry name" value="YidC_type1"/>
    <property type="match status" value="1"/>
</dbReference>
<dbReference type="Gene3D" id="2.70.98.90">
    <property type="match status" value="1"/>
</dbReference>
<dbReference type="PRINTS" id="PR00701">
    <property type="entry name" value="60KDINNERMP"/>
</dbReference>
<evidence type="ECO:0000256" key="1">
    <source>
        <dbReference type="ARBA" id="ARBA00004429"/>
    </source>
</evidence>
<evidence type="ECO:0000259" key="14">
    <source>
        <dbReference type="Pfam" id="PF02096"/>
    </source>
</evidence>
<evidence type="ECO:0000256" key="8">
    <source>
        <dbReference type="ARBA" id="ARBA00022989"/>
    </source>
</evidence>